<dbReference type="SUPFAM" id="SSF53474">
    <property type="entry name" value="alpha/beta-Hydrolases"/>
    <property type="match status" value="1"/>
</dbReference>
<reference evidence="2 3" key="1">
    <citation type="submission" date="2022-02" db="EMBL/GenBank/DDBJ databases">
        <title>Mesosutterella porci, a novel member of the family Sutterellaceae from pig feces.</title>
        <authorList>
            <person name="Wylensek D."/>
            <person name="Clavel T."/>
        </authorList>
    </citation>
    <scope>NUCLEOTIDE SEQUENCE [LARGE SCALE GENOMIC DNA]</scope>
    <source>
        <strain evidence="3">oilRF-744-wt-GAM-9</strain>
    </source>
</reference>
<comment type="caution">
    <text evidence="2">The sequence shown here is derived from an EMBL/GenBank/DDBJ whole genome shotgun (WGS) entry which is preliminary data.</text>
</comment>
<protein>
    <submittedName>
        <fullName evidence="2">Alpha/beta hydrolase</fullName>
    </submittedName>
</protein>
<gene>
    <name evidence="2" type="ORF">MAF45_06920</name>
</gene>
<evidence type="ECO:0000259" key="1">
    <source>
        <dbReference type="Pfam" id="PF00561"/>
    </source>
</evidence>
<dbReference type="PANTHER" id="PTHR43433">
    <property type="entry name" value="HYDROLASE, ALPHA/BETA FOLD FAMILY PROTEIN"/>
    <property type="match status" value="1"/>
</dbReference>
<organism evidence="2 3">
    <name type="scientific">Mesosutterella porci</name>
    <dbReference type="NCBI Taxonomy" id="2915351"/>
    <lineage>
        <taxon>Bacteria</taxon>
        <taxon>Pseudomonadati</taxon>
        <taxon>Pseudomonadota</taxon>
        <taxon>Betaproteobacteria</taxon>
        <taxon>Burkholderiales</taxon>
        <taxon>Sutterellaceae</taxon>
        <taxon>Mesosutterella</taxon>
    </lineage>
</organism>
<sequence>MRAKASNGVRLAVTETGSAAGEPVLLIPGLGMPGWLWPRSFTGCLAKRGYRVVVIENRDSGNSPYMEGKVGMPMLLASIFKDLLRLRVEAPYDLEDMARDALRTADDLSLERFHVGGISMGGMVAQELCRLAPDRAASLTSISSATGNPRTGLGRLSAVSAVVFSSPGADSEREAARSMDRLLGAIGSPEFPRTEQEKQAILERLTPGDRAQEGMRRQLLAILKSGDRGPAVSQIRTPTLVLHGSRDPLLPPDAGRETARLIPGAKLLMVSGMGHDFPEALGARLGTAMADHMAAHPISKRSA</sequence>
<keyword evidence="2" id="KW-0378">Hydrolase</keyword>
<dbReference type="Gene3D" id="3.40.50.1820">
    <property type="entry name" value="alpha/beta hydrolase"/>
    <property type="match status" value="1"/>
</dbReference>
<dbReference type="InterPro" id="IPR029058">
    <property type="entry name" value="AB_hydrolase_fold"/>
</dbReference>
<accession>A0ABS9MRB4</accession>
<dbReference type="EMBL" id="JAKNCT010000007">
    <property type="protein sequence ID" value="MCG5031173.1"/>
    <property type="molecule type" value="Genomic_DNA"/>
</dbReference>
<evidence type="ECO:0000313" key="2">
    <source>
        <dbReference type="EMBL" id="MCG5031173.1"/>
    </source>
</evidence>
<dbReference type="InterPro" id="IPR050471">
    <property type="entry name" value="AB_hydrolase"/>
</dbReference>
<evidence type="ECO:0000313" key="3">
    <source>
        <dbReference type="Proteomes" id="UP001297600"/>
    </source>
</evidence>
<dbReference type="Proteomes" id="UP001297600">
    <property type="component" value="Unassembled WGS sequence"/>
</dbReference>
<keyword evidence="3" id="KW-1185">Reference proteome</keyword>
<name>A0ABS9MRB4_9BURK</name>
<proteinExistence type="predicted"/>
<dbReference type="RefSeq" id="WP_237978859.1">
    <property type="nucleotide sequence ID" value="NZ_JAKNCT010000007.1"/>
</dbReference>
<dbReference type="InterPro" id="IPR000073">
    <property type="entry name" value="AB_hydrolase_1"/>
</dbReference>
<dbReference type="PANTHER" id="PTHR43433:SF5">
    <property type="entry name" value="AB HYDROLASE-1 DOMAIN-CONTAINING PROTEIN"/>
    <property type="match status" value="1"/>
</dbReference>
<feature type="domain" description="AB hydrolase-1" evidence="1">
    <location>
        <begin position="23"/>
        <end position="276"/>
    </location>
</feature>
<dbReference type="Pfam" id="PF00561">
    <property type="entry name" value="Abhydrolase_1"/>
    <property type="match status" value="1"/>
</dbReference>
<dbReference type="GO" id="GO:0016787">
    <property type="term" value="F:hydrolase activity"/>
    <property type="evidence" value="ECO:0007669"/>
    <property type="project" value="UniProtKB-KW"/>
</dbReference>